<evidence type="ECO:0000313" key="1">
    <source>
        <dbReference type="EMBL" id="KTB40907.1"/>
    </source>
</evidence>
<gene>
    <name evidence="1" type="ORF">WG66_6514</name>
</gene>
<protein>
    <submittedName>
        <fullName evidence="1">Uncharacterized protein</fullName>
    </submittedName>
</protein>
<name>A0A0W0FX54_MONRR</name>
<dbReference type="EMBL" id="LATX01001537">
    <property type="protein sequence ID" value="KTB40907.1"/>
    <property type="molecule type" value="Genomic_DNA"/>
</dbReference>
<comment type="caution">
    <text evidence="1">The sequence shown here is derived from an EMBL/GenBank/DDBJ whole genome shotgun (WGS) entry which is preliminary data.</text>
</comment>
<proteinExistence type="predicted"/>
<dbReference type="Proteomes" id="UP000054988">
    <property type="component" value="Unassembled WGS sequence"/>
</dbReference>
<sequence length="108" mass="11865">MPRLGLDLDGRNVSKGSKNVLVLLTLPVESGRMISARMLHRNLVPGTPKFRLENTEAHRIINQKPCRSDPLRRRPGGATVYVVLPVSYGTPAPLAFDAAPSIYLTYAL</sequence>
<organism evidence="1 2">
    <name type="scientific">Moniliophthora roreri</name>
    <name type="common">Frosty pod rot fungus</name>
    <name type="synonym">Monilia roreri</name>
    <dbReference type="NCBI Taxonomy" id="221103"/>
    <lineage>
        <taxon>Eukaryota</taxon>
        <taxon>Fungi</taxon>
        <taxon>Dikarya</taxon>
        <taxon>Basidiomycota</taxon>
        <taxon>Agaricomycotina</taxon>
        <taxon>Agaricomycetes</taxon>
        <taxon>Agaricomycetidae</taxon>
        <taxon>Agaricales</taxon>
        <taxon>Marasmiineae</taxon>
        <taxon>Marasmiaceae</taxon>
        <taxon>Moniliophthora</taxon>
    </lineage>
</organism>
<evidence type="ECO:0000313" key="2">
    <source>
        <dbReference type="Proteomes" id="UP000054988"/>
    </source>
</evidence>
<dbReference type="AlphaFoldDB" id="A0A0W0FX54"/>
<reference evidence="1 2" key="1">
    <citation type="submission" date="2015-12" db="EMBL/GenBank/DDBJ databases">
        <title>Draft genome sequence of Moniliophthora roreri, the causal agent of frosty pod rot of cacao.</title>
        <authorList>
            <person name="Aime M.C."/>
            <person name="Diaz-Valderrama J.R."/>
            <person name="Kijpornyongpan T."/>
            <person name="Phillips-Mora W."/>
        </authorList>
    </citation>
    <scope>NUCLEOTIDE SEQUENCE [LARGE SCALE GENOMIC DNA]</scope>
    <source>
        <strain evidence="1 2">MCA 2952</strain>
    </source>
</reference>
<accession>A0A0W0FX54</accession>